<evidence type="ECO:0000256" key="2">
    <source>
        <dbReference type="SAM" id="MobiDB-lite"/>
    </source>
</evidence>
<evidence type="ECO:0000313" key="4">
    <source>
        <dbReference type="Proteomes" id="UP001501444"/>
    </source>
</evidence>
<name>A0ABP5SRN7_9ACTN</name>
<dbReference type="CDD" id="cd05829">
    <property type="entry name" value="Sortase_F"/>
    <property type="match status" value="1"/>
</dbReference>
<feature type="compositionally biased region" description="Low complexity" evidence="2">
    <location>
        <begin position="38"/>
        <end position="56"/>
    </location>
</feature>
<reference evidence="4" key="1">
    <citation type="journal article" date="2019" name="Int. J. Syst. Evol. Microbiol.">
        <title>The Global Catalogue of Microorganisms (GCM) 10K type strain sequencing project: providing services to taxonomists for standard genome sequencing and annotation.</title>
        <authorList>
            <consortium name="The Broad Institute Genomics Platform"/>
            <consortium name="The Broad Institute Genome Sequencing Center for Infectious Disease"/>
            <person name="Wu L."/>
            <person name="Ma J."/>
        </authorList>
    </citation>
    <scope>NUCLEOTIDE SEQUENCE [LARGE SCALE GENOMIC DNA]</scope>
    <source>
        <strain evidence="4">JCM 3272</strain>
    </source>
</reference>
<keyword evidence="4" id="KW-1185">Reference proteome</keyword>
<comment type="caution">
    <text evidence="3">The sequence shown here is derived from an EMBL/GenBank/DDBJ whole genome shotgun (WGS) entry which is preliminary data.</text>
</comment>
<sequence>MRPIVGNGLVAALAVSGLTLLVVGASPAPPPPPRAEPRQALASPSPIASSPAAGPVATRGLPASVPVRLQIPAIGVDTSLMSLGLNPDGTVEVPPLRSGAPAGWYRNLRTPGETGPAVILGHVDTAHDGPAVFYRLRELRPGDTATVRRTDGAAAVFVVERVVEVPKNDFPTDDVYGPVDYPALRLVTCGGTFDHLRHEYLGNILVYARLEPAA</sequence>
<proteinExistence type="predicted"/>
<dbReference type="InterPro" id="IPR005754">
    <property type="entry name" value="Sortase"/>
</dbReference>
<protein>
    <submittedName>
        <fullName evidence="3">Class F sortase</fullName>
    </submittedName>
</protein>
<dbReference type="Gene3D" id="2.40.260.10">
    <property type="entry name" value="Sortase"/>
    <property type="match status" value="1"/>
</dbReference>
<evidence type="ECO:0000256" key="1">
    <source>
        <dbReference type="ARBA" id="ARBA00022801"/>
    </source>
</evidence>
<dbReference type="Pfam" id="PF04203">
    <property type="entry name" value="Sortase"/>
    <property type="match status" value="1"/>
</dbReference>
<dbReference type="RefSeq" id="WP_344611809.1">
    <property type="nucleotide sequence ID" value="NZ_BAAARV010000016.1"/>
</dbReference>
<gene>
    <name evidence="3" type="ORF">GCM10010170_018060</name>
</gene>
<dbReference type="NCBIfam" id="NF033748">
    <property type="entry name" value="class_F_sortase"/>
    <property type="match status" value="1"/>
</dbReference>
<organism evidence="3 4">
    <name type="scientific">Dactylosporangium salmoneum</name>
    <dbReference type="NCBI Taxonomy" id="53361"/>
    <lineage>
        <taxon>Bacteria</taxon>
        <taxon>Bacillati</taxon>
        <taxon>Actinomycetota</taxon>
        <taxon>Actinomycetes</taxon>
        <taxon>Micromonosporales</taxon>
        <taxon>Micromonosporaceae</taxon>
        <taxon>Dactylosporangium</taxon>
    </lineage>
</organism>
<evidence type="ECO:0000313" key="3">
    <source>
        <dbReference type="EMBL" id="GAA2337193.1"/>
    </source>
</evidence>
<dbReference type="Proteomes" id="UP001501444">
    <property type="component" value="Unassembled WGS sequence"/>
</dbReference>
<accession>A0ABP5SRN7</accession>
<keyword evidence="1" id="KW-0378">Hydrolase</keyword>
<feature type="region of interest" description="Disordered" evidence="2">
    <location>
        <begin position="28"/>
        <end position="56"/>
    </location>
</feature>
<dbReference type="SUPFAM" id="SSF63817">
    <property type="entry name" value="Sortase"/>
    <property type="match status" value="1"/>
</dbReference>
<dbReference type="EMBL" id="BAAARV010000016">
    <property type="protein sequence ID" value="GAA2337193.1"/>
    <property type="molecule type" value="Genomic_DNA"/>
</dbReference>
<dbReference type="InterPro" id="IPR042001">
    <property type="entry name" value="Sortase_F"/>
</dbReference>
<dbReference type="InterPro" id="IPR023365">
    <property type="entry name" value="Sortase_dom-sf"/>
</dbReference>